<feature type="domain" description="Protein kinase" evidence="9">
    <location>
        <begin position="1"/>
        <end position="191"/>
    </location>
</feature>
<dbReference type="InterPro" id="IPR000719">
    <property type="entry name" value="Prot_kinase_dom"/>
</dbReference>
<organism evidence="10 11">
    <name type="scientific">Cyanidiococcus yangmingshanensis</name>
    <dbReference type="NCBI Taxonomy" id="2690220"/>
    <lineage>
        <taxon>Eukaryota</taxon>
        <taxon>Rhodophyta</taxon>
        <taxon>Bangiophyceae</taxon>
        <taxon>Cyanidiales</taxon>
        <taxon>Cyanidiaceae</taxon>
        <taxon>Cyanidiococcus</taxon>
    </lineage>
</organism>
<dbReference type="Proteomes" id="UP000530660">
    <property type="component" value="Unassembled WGS sequence"/>
</dbReference>
<evidence type="ECO:0000256" key="8">
    <source>
        <dbReference type="ARBA" id="ARBA00048679"/>
    </source>
</evidence>
<sequence length="191" mass="22283">MIFSSRDKLRRMVDERLILQAVTGKPFFVRLLYAFETGDALCMVNDFCEGGDLFHFLSVFAQYRERQWRAREEAGEKVDWDRFRRMRRAIPISVARFIAAEILVALEFLHRSDIVYRDLKPENVLFDSQGHIRLTDFGLARILEAVPAQTTAYTQRGIGERARRFALYQARTSRHLGRIVTVILVVVVESR</sequence>
<dbReference type="FunFam" id="1.10.510.10:FF:000294">
    <property type="entry name" value="Serine/threonine-protein kinase OXI1"/>
    <property type="match status" value="1"/>
</dbReference>
<dbReference type="InterPro" id="IPR011009">
    <property type="entry name" value="Kinase-like_dom_sf"/>
</dbReference>
<keyword evidence="5" id="KW-0418">Kinase</keyword>
<keyword evidence="2" id="KW-0723">Serine/threonine-protein kinase</keyword>
<evidence type="ECO:0000256" key="4">
    <source>
        <dbReference type="ARBA" id="ARBA00022741"/>
    </source>
</evidence>
<dbReference type="GO" id="GO:0004674">
    <property type="term" value="F:protein serine/threonine kinase activity"/>
    <property type="evidence" value="ECO:0007669"/>
    <property type="project" value="UniProtKB-KW"/>
</dbReference>
<comment type="caution">
    <text evidence="10">The sequence shown here is derived from an EMBL/GenBank/DDBJ whole genome shotgun (WGS) entry which is preliminary data.</text>
</comment>
<name>A0A7J7IEZ6_9RHOD</name>
<protein>
    <recommendedName>
        <fullName evidence="1">non-specific serine/threonine protein kinase</fullName>
        <ecNumber evidence="1">2.7.11.1</ecNumber>
    </recommendedName>
</protein>
<dbReference type="PROSITE" id="PS50011">
    <property type="entry name" value="PROTEIN_KINASE_DOM"/>
    <property type="match status" value="1"/>
</dbReference>
<evidence type="ECO:0000256" key="7">
    <source>
        <dbReference type="ARBA" id="ARBA00047899"/>
    </source>
</evidence>
<evidence type="ECO:0000256" key="3">
    <source>
        <dbReference type="ARBA" id="ARBA00022679"/>
    </source>
</evidence>
<dbReference type="SUPFAM" id="SSF56112">
    <property type="entry name" value="Protein kinase-like (PK-like)"/>
    <property type="match status" value="1"/>
</dbReference>
<comment type="catalytic activity">
    <reaction evidence="8">
        <text>L-seryl-[protein] + ATP = O-phospho-L-seryl-[protein] + ADP + H(+)</text>
        <dbReference type="Rhea" id="RHEA:17989"/>
        <dbReference type="Rhea" id="RHEA-COMP:9863"/>
        <dbReference type="Rhea" id="RHEA-COMP:11604"/>
        <dbReference type="ChEBI" id="CHEBI:15378"/>
        <dbReference type="ChEBI" id="CHEBI:29999"/>
        <dbReference type="ChEBI" id="CHEBI:30616"/>
        <dbReference type="ChEBI" id="CHEBI:83421"/>
        <dbReference type="ChEBI" id="CHEBI:456216"/>
        <dbReference type="EC" id="2.7.11.1"/>
    </reaction>
</comment>
<comment type="catalytic activity">
    <reaction evidence="7">
        <text>L-threonyl-[protein] + ATP = O-phospho-L-threonyl-[protein] + ADP + H(+)</text>
        <dbReference type="Rhea" id="RHEA:46608"/>
        <dbReference type="Rhea" id="RHEA-COMP:11060"/>
        <dbReference type="Rhea" id="RHEA-COMP:11605"/>
        <dbReference type="ChEBI" id="CHEBI:15378"/>
        <dbReference type="ChEBI" id="CHEBI:30013"/>
        <dbReference type="ChEBI" id="CHEBI:30616"/>
        <dbReference type="ChEBI" id="CHEBI:61977"/>
        <dbReference type="ChEBI" id="CHEBI:456216"/>
        <dbReference type="EC" id="2.7.11.1"/>
    </reaction>
</comment>
<dbReference type="EC" id="2.7.11.1" evidence="1"/>
<keyword evidence="3" id="KW-0808">Transferase</keyword>
<evidence type="ECO:0000259" key="9">
    <source>
        <dbReference type="PROSITE" id="PS50011"/>
    </source>
</evidence>
<dbReference type="AlphaFoldDB" id="A0A7J7IEZ6"/>
<dbReference type="GO" id="GO:0005524">
    <property type="term" value="F:ATP binding"/>
    <property type="evidence" value="ECO:0007669"/>
    <property type="project" value="UniProtKB-KW"/>
</dbReference>
<dbReference type="EMBL" id="VWRR01000015">
    <property type="protein sequence ID" value="KAF6001290.1"/>
    <property type="molecule type" value="Genomic_DNA"/>
</dbReference>
<keyword evidence="4" id="KW-0547">Nucleotide-binding</keyword>
<dbReference type="PANTHER" id="PTHR24355">
    <property type="entry name" value="G PROTEIN-COUPLED RECEPTOR KINASE/RIBOSOMAL PROTEIN S6 KINASE"/>
    <property type="match status" value="1"/>
</dbReference>
<accession>A0A7J7IEZ6</accession>
<reference evidence="10 11" key="1">
    <citation type="journal article" date="2020" name="J. Phycol.">
        <title>Comparative genome analysis reveals Cyanidiococcus gen. nov., a new extremophilic red algal genus sister to Cyanidioschyzon (Cyanidioschyzonaceae, Rhodophyta).</title>
        <authorList>
            <person name="Liu S.-L."/>
            <person name="Chiang Y.-R."/>
            <person name="Yoon H.S."/>
            <person name="Fu H.-Y."/>
        </authorList>
    </citation>
    <scope>NUCLEOTIDE SEQUENCE [LARGE SCALE GENOMIC DNA]</scope>
    <source>
        <strain evidence="10 11">THAL066</strain>
    </source>
</reference>
<gene>
    <name evidence="10" type="ORF">F1559_002554</name>
</gene>
<keyword evidence="6" id="KW-0067">ATP-binding</keyword>
<evidence type="ECO:0000256" key="1">
    <source>
        <dbReference type="ARBA" id="ARBA00012513"/>
    </source>
</evidence>
<dbReference type="PROSITE" id="PS00108">
    <property type="entry name" value="PROTEIN_KINASE_ST"/>
    <property type="match status" value="1"/>
</dbReference>
<dbReference type="Pfam" id="PF00069">
    <property type="entry name" value="Pkinase"/>
    <property type="match status" value="1"/>
</dbReference>
<evidence type="ECO:0000256" key="2">
    <source>
        <dbReference type="ARBA" id="ARBA00022527"/>
    </source>
</evidence>
<evidence type="ECO:0000313" key="11">
    <source>
        <dbReference type="Proteomes" id="UP000530660"/>
    </source>
</evidence>
<evidence type="ECO:0000256" key="5">
    <source>
        <dbReference type="ARBA" id="ARBA00022777"/>
    </source>
</evidence>
<proteinExistence type="predicted"/>
<evidence type="ECO:0000256" key="6">
    <source>
        <dbReference type="ARBA" id="ARBA00022840"/>
    </source>
</evidence>
<dbReference type="InterPro" id="IPR008271">
    <property type="entry name" value="Ser/Thr_kinase_AS"/>
</dbReference>
<dbReference type="PANTHER" id="PTHR24355:SF1">
    <property type="entry name" value="RIBOSOMAL PROTEIN S6 KINASE-RELATED PROTEIN"/>
    <property type="match status" value="1"/>
</dbReference>
<evidence type="ECO:0000313" key="10">
    <source>
        <dbReference type="EMBL" id="KAF6001290.1"/>
    </source>
</evidence>
<dbReference type="OrthoDB" id="63267at2759"/>
<keyword evidence="11" id="KW-1185">Reference proteome</keyword>
<dbReference type="SMART" id="SM00220">
    <property type="entry name" value="S_TKc"/>
    <property type="match status" value="1"/>
</dbReference>
<dbReference type="Gene3D" id="1.10.510.10">
    <property type="entry name" value="Transferase(Phosphotransferase) domain 1"/>
    <property type="match status" value="2"/>
</dbReference>
<dbReference type="Gene3D" id="3.30.200.20">
    <property type="entry name" value="Phosphorylase Kinase, domain 1"/>
    <property type="match status" value="1"/>
</dbReference>